<dbReference type="PROSITE" id="PS51545">
    <property type="entry name" value="PIK_HELICAL"/>
    <property type="match status" value="1"/>
</dbReference>
<dbReference type="InterPro" id="IPR001263">
    <property type="entry name" value="PI3K_accessory_dom"/>
</dbReference>
<dbReference type="InterPro" id="IPR016024">
    <property type="entry name" value="ARM-type_fold"/>
</dbReference>
<dbReference type="EMBL" id="JAPFFF010000007">
    <property type="protein sequence ID" value="KAK8886211.1"/>
    <property type="molecule type" value="Genomic_DNA"/>
</dbReference>
<evidence type="ECO:0000313" key="6">
    <source>
        <dbReference type="Proteomes" id="UP001470230"/>
    </source>
</evidence>
<dbReference type="InterPro" id="IPR000403">
    <property type="entry name" value="PI3/4_kinase_cat_dom"/>
</dbReference>
<dbReference type="InterPro" id="IPR015433">
    <property type="entry name" value="PI3/4_kinase"/>
</dbReference>
<sequence length="1483" mass="169963">MNIENFYDSIFSQYGDPETPIKSLELPVFSYISQTPKLNTTITEKEEIESLENVSVHLRSEVSTYFAIAKIQEATQHESVRHLITTKFLKCIEQVIEELPQHSFRAKRLSSPSIKKSNSVDSHIGAYLSEEEVGEDNEIRVLLETIPYIYQHSSIEEMNDFNKSLTLLLTAFAPNVENHIKGVSYYPYFKLTVDCVNNIFLLAKKTFIPLESANNLIQNMIITIFRISTDLSIFINSIKSTLSEISPYFGCLIHLVAEGVGLLTEKELIIVQQLFVTLVMSWDDLLTSFPTHSKDLKKIALLIPPMNKFHEATKTTNSLCQLVQFQRTSDNIAIAVNRYFDQITVKEVSSMPQVDALLLLSIAVLEKTRSKAGDFATFFEYFTYDYYPAFTACLKNLITPLFNFFMSHENNNRSVDQRNADIEAVVQRCFRNYDGKNVELAFLIDKISPELFRRYQLSLFSPETVSAFIGSLNNMDENPSQLTNLKRIIRSMIAECLKAAPDFILALLHNYFLDNLDASQDRMPSVYTVISLFPTNVRDKFLVEMLKKATIFGSAKNLTLQQILSIKNPDERVMHLAFHIKKEEDFGLLMIKDASPAALIESWSYVMMTKTLKTNSTVISNKPKMAQKAPSIHYLNSMIKYAKSSNSFLDVIIRELTKSMKMQQGLFSAQYDEKMVNFHKAIFKLLYELVSISSFIPQIHQILPLMKNLIIIESPPALSGLLQLGLFLASVIMNPPISPNLHEIAFNKFILVLMKVIALNAAPTIFRYIRPIDLPYFNRLLGVFTTIFHYSLYSNNNQNKSNISLTSDSYGSSFSLVESPRKKNRIDYSINKQQFCYIPEIQDLKIDFSQSQKIFIKSLQTTKKQQTIKKLLDFLAYLLTQMFALFSTYLLSSKLSNEEITNAAGGQYLKMQFSTAAINELIPTFWSFCPSSIPAFSTILNFPVAEVTKSIRPYFFRSYPYQLAFESHLAHIFVNVKIDDLNLCELLPPAQSIVLLKPEVLAHPTASLYLVKCLDNFELDEILQYIPQLVQSIRFDTNKVLVKFLRRFCRKSCIFQHYLLWNLLYEKCRAINQTDPLPLKLVMLEGKVKLDMNEEEKILYTNEFEMIDQFEKISQVLLPMTPDERKIQLPNELKKIKIPQSSLPNLASPISSSVSLPSLINNSSSFSSSQTSQELYVPSNPNYKIIDINAKESRPLKSAAKVPLLITFTVYNANQKKKREKMNFSCIFKTNDDVRMDAMMIQLIDKFKRIFNDAGIKCYLLPYRVFATGQERGVIECITHAKSRHEIGEMTKEDLLTYFIHTYGQVGTEAFNKAQDNFIQSMAPYSLICYLFQIKDRHNANIMIDDEGHLIHIDFGFIFDISPGNNLNFERAPFKLTQEMVNLMGGSKDAKPFNEFVKLFTKCFIAVRARYDEIEAIASLMVNAGFPCFRKDCFIRLRQRFYMDSHPADIASIVDSLVSDSLKSFTTSGYDFIQKHQNNIFSI</sequence>
<keyword evidence="1" id="KW-0808">Transferase</keyword>
<evidence type="ECO:0000259" key="4">
    <source>
        <dbReference type="PROSITE" id="PS51545"/>
    </source>
</evidence>
<dbReference type="Proteomes" id="UP001470230">
    <property type="component" value="Unassembled WGS sequence"/>
</dbReference>
<gene>
    <name evidence="5" type="ORF">M9Y10_041671</name>
</gene>
<dbReference type="Gene3D" id="1.25.40.70">
    <property type="entry name" value="Phosphatidylinositol 3-kinase, accessory domain (PIK)"/>
    <property type="match status" value="1"/>
</dbReference>
<evidence type="ECO:0008006" key="7">
    <source>
        <dbReference type="Google" id="ProtNLM"/>
    </source>
</evidence>
<dbReference type="SUPFAM" id="SSF48371">
    <property type="entry name" value="ARM repeat"/>
    <property type="match status" value="1"/>
</dbReference>
<dbReference type="Pfam" id="PF00454">
    <property type="entry name" value="PI3_PI4_kinase"/>
    <property type="match status" value="1"/>
</dbReference>
<dbReference type="CDD" id="cd05167">
    <property type="entry name" value="PI4Kc_III_alpha"/>
    <property type="match status" value="1"/>
</dbReference>
<dbReference type="InterPro" id="IPR011009">
    <property type="entry name" value="Kinase-like_dom_sf"/>
</dbReference>
<evidence type="ECO:0000259" key="3">
    <source>
        <dbReference type="PROSITE" id="PS50290"/>
    </source>
</evidence>
<accession>A0ABR2K523</accession>
<protein>
    <recommendedName>
        <fullName evidence="7">Phosphatidylinositol 3-and 4-kinase family protein</fullName>
    </recommendedName>
</protein>
<organism evidence="5 6">
    <name type="scientific">Tritrichomonas musculus</name>
    <dbReference type="NCBI Taxonomy" id="1915356"/>
    <lineage>
        <taxon>Eukaryota</taxon>
        <taxon>Metamonada</taxon>
        <taxon>Parabasalia</taxon>
        <taxon>Tritrichomonadida</taxon>
        <taxon>Tritrichomonadidae</taxon>
        <taxon>Tritrichomonas</taxon>
    </lineage>
</organism>
<dbReference type="InterPro" id="IPR042236">
    <property type="entry name" value="PI3K_accessory_sf"/>
</dbReference>
<name>A0ABR2K523_9EUKA</name>
<dbReference type="PANTHER" id="PTHR10048">
    <property type="entry name" value="PHOSPHATIDYLINOSITOL KINASE"/>
    <property type="match status" value="1"/>
</dbReference>
<comment type="caution">
    <text evidence="5">The sequence shown here is derived from an EMBL/GenBank/DDBJ whole genome shotgun (WGS) entry which is preliminary data.</text>
</comment>
<keyword evidence="2" id="KW-0418">Kinase</keyword>
<feature type="domain" description="PI3K/PI4K catalytic" evidence="3">
    <location>
        <begin position="1190"/>
        <end position="1466"/>
    </location>
</feature>
<reference evidence="5 6" key="1">
    <citation type="submission" date="2024-04" db="EMBL/GenBank/DDBJ databases">
        <title>Tritrichomonas musculus Genome.</title>
        <authorList>
            <person name="Alves-Ferreira E."/>
            <person name="Grigg M."/>
            <person name="Lorenzi H."/>
            <person name="Galac M."/>
        </authorList>
    </citation>
    <scope>NUCLEOTIDE SEQUENCE [LARGE SCALE GENOMIC DNA]</scope>
    <source>
        <strain evidence="5 6">EAF2021</strain>
    </source>
</reference>
<dbReference type="SUPFAM" id="SSF56112">
    <property type="entry name" value="Protein kinase-like (PK-like)"/>
    <property type="match status" value="1"/>
</dbReference>
<dbReference type="PROSITE" id="PS50290">
    <property type="entry name" value="PI3_4_KINASE_3"/>
    <property type="match status" value="1"/>
</dbReference>
<evidence type="ECO:0000256" key="2">
    <source>
        <dbReference type="ARBA" id="ARBA00022777"/>
    </source>
</evidence>
<dbReference type="InterPro" id="IPR036940">
    <property type="entry name" value="PI3/4_kinase_cat_sf"/>
</dbReference>
<keyword evidence="6" id="KW-1185">Reference proteome</keyword>
<feature type="domain" description="PIK helical" evidence="4">
    <location>
        <begin position="908"/>
        <end position="1087"/>
    </location>
</feature>
<evidence type="ECO:0000313" key="5">
    <source>
        <dbReference type="EMBL" id="KAK8886211.1"/>
    </source>
</evidence>
<evidence type="ECO:0000256" key="1">
    <source>
        <dbReference type="ARBA" id="ARBA00022679"/>
    </source>
</evidence>
<dbReference type="PANTHER" id="PTHR10048:SF22">
    <property type="entry name" value="PHOSPHATIDYLINOSITOL 4-KINASE BETA"/>
    <property type="match status" value="1"/>
</dbReference>
<dbReference type="Gene3D" id="3.30.1010.10">
    <property type="entry name" value="Phosphatidylinositol 3-kinase Catalytic Subunit, Chain A, domain 4"/>
    <property type="match status" value="1"/>
</dbReference>
<proteinExistence type="predicted"/>
<dbReference type="SMART" id="SM00146">
    <property type="entry name" value="PI3Kc"/>
    <property type="match status" value="1"/>
</dbReference>
<dbReference type="Gene3D" id="1.10.1070.11">
    <property type="entry name" value="Phosphatidylinositol 3-/4-kinase, catalytic domain"/>
    <property type="match status" value="1"/>
</dbReference>
<dbReference type="Pfam" id="PF00613">
    <property type="entry name" value="PI3Ka"/>
    <property type="match status" value="1"/>
</dbReference>